<name>A0A330H5V1_9HYPH</name>
<dbReference type="AlphaFoldDB" id="A0A330H5V1"/>
<dbReference type="Pfam" id="PF10074">
    <property type="entry name" value="RovC_DNA-bd"/>
    <property type="match status" value="1"/>
</dbReference>
<accession>A0A330H5V1</accession>
<keyword evidence="3" id="KW-1185">Reference proteome</keyword>
<dbReference type="OrthoDB" id="9800831at2"/>
<comment type="caution">
    <text evidence="2">The sequence shown here is derived from an EMBL/GenBank/DDBJ whole genome shotgun (WGS) entry which is preliminary data.</text>
</comment>
<organism evidence="2 3">
    <name type="scientific">Mesorhizobium hawassense</name>
    <dbReference type="NCBI Taxonomy" id="1209954"/>
    <lineage>
        <taxon>Bacteria</taxon>
        <taxon>Pseudomonadati</taxon>
        <taxon>Pseudomonadota</taxon>
        <taxon>Alphaproteobacteria</taxon>
        <taxon>Hyphomicrobiales</taxon>
        <taxon>Phyllobacteriaceae</taxon>
        <taxon>Mesorhizobium</taxon>
    </lineage>
</organism>
<reference evidence="2 3" key="1">
    <citation type="submission" date="2018-07" db="EMBL/GenBank/DDBJ databases">
        <title>Diversity of Mesorhizobium strains in Brazil.</title>
        <authorList>
            <person name="Helene L.C.F."/>
            <person name="Dall'Agnol R."/>
            <person name="Delamuta J.R.M."/>
            <person name="Hungria M."/>
        </authorList>
    </citation>
    <scope>NUCLEOTIDE SEQUENCE [LARGE SCALE GENOMIC DNA]</scope>
    <source>
        <strain evidence="2 3">AC99b</strain>
    </source>
</reference>
<feature type="domain" description="T6SS Transcription factor RovC-like DNA binding" evidence="1">
    <location>
        <begin position="130"/>
        <end position="224"/>
    </location>
</feature>
<gene>
    <name evidence="2" type="ORF">DPM33_33345</name>
</gene>
<dbReference type="EMBL" id="QMBP01000029">
    <property type="protein sequence ID" value="RAZ83028.1"/>
    <property type="molecule type" value="Genomic_DNA"/>
</dbReference>
<dbReference type="Proteomes" id="UP000251558">
    <property type="component" value="Unassembled WGS sequence"/>
</dbReference>
<sequence>MICPTHWNGPGLSISGHRSTSLPPPSTCRAGGFCFASSIHRDAATFWCPSRCAQVLPVVAERVSSSPAMPAFEPASVPCRASVLRLVDSTQHLLLHSAGRQLQLAVSGPSIVGSVRLRTDAVWPAGEWRQRLWALKCLNSLVARGRLPKRLFPPEARGRRLCFVLRALDGSVAGASYRDIAEALIGQTRVRADWTDPRDHLRDRIRRAVARARVLMNGGYLDFLA</sequence>
<evidence type="ECO:0000313" key="2">
    <source>
        <dbReference type="EMBL" id="RAZ83028.1"/>
    </source>
</evidence>
<proteinExistence type="predicted"/>
<protein>
    <submittedName>
        <fullName evidence="2">DUF2285 domain-containing protein</fullName>
    </submittedName>
</protein>
<dbReference type="InterPro" id="IPR018754">
    <property type="entry name" value="RovC-like_DNA-bd"/>
</dbReference>
<evidence type="ECO:0000259" key="1">
    <source>
        <dbReference type="Pfam" id="PF10074"/>
    </source>
</evidence>
<evidence type="ECO:0000313" key="3">
    <source>
        <dbReference type="Proteomes" id="UP000251558"/>
    </source>
</evidence>